<evidence type="ECO:0000256" key="1">
    <source>
        <dbReference type="ARBA" id="ARBA00023015"/>
    </source>
</evidence>
<dbReference type="GO" id="GO:0003700">
    <property type="term" value="F:DNA-binding transcription factor activity"/>
    <property type="evidence" value="ECO:0007669"/>
    <property type="project" value="InterPro"/>
</dbReference>
<evidence type="ECO:0000313" key="6">
    <source>
        <dbReference type="Proteomes" id="UP000005396"/>
    </source>
</evidence>
<dbReference type="SUPFAM" id="SSF46785">
    <property type="entry name" value="Winged helix' DNA-binding domain"/>
    <property type="match status" value="1"/>
</dbReference>
<dbReference type="InterPro" id="IPR011711">
    <property type="entry name" value="GntR_C"/>
</dbReference>
<dbReference type="GO" id="GO:0003677">
    <property type="term" value="F:DNA binding"/>
    <property type="evidence" value="ECO:0007669"/>
    <property type="project" value="UniProtKB-KW"/>
</dbReference>
<dbReference type="SMART" id="SM00895">
    <property type="entry name" value="FCD"/>
    <property type="match status" value="1"/>
</dbReference>
<dbReference type="Pfam" id="PF00392">
    <property type="entry name" value="GntR"/>
    <property type="match status" value="1"/>
</dbReference>
<protein>
    <recommendedName>
        <fullName evidence="4">HTH gntR-type domain-containing protein</fullName>
    </recommendedName>
</protein>
<dbReference type="HOGENOM" id="CLU_017584_5_3_9"/>
<dbReference type="InterPro" id="IPR000524">
    <property type="entry name" value="Tscrpt_reg_HTH_GntR"/>
</dbReference>
<dbReference type="RefSeq" id="WP_002564948.1">
    <property type="nucleotide sequence ID" value="NZ_DS480702.1"/>
</dbReference>
<evidence type="ECO:0000313" key="5">
    <source>
        <dbReference type="EMBL" id="EDP13688.1"/>
    </source>
</evidence>
<dbReference type="eggNOG" id="COG1802">
    <property type="taxonomic scope" value="Bacteria"/>
</dbReference>
<name>A8S227_ENTBW</name>
<dbReference type="PANTHER" id="PTHR43537:SF45">
    <property type="entry name" value="GNTR FAMILY REGULATORY PROTEIN"/>
    <property type="match status" value="1"/>
</dbReference>
<dbReference type="CDD" id="cd07377">
    <property type="entry name" value="WHTH_GntR"/>
    <property type="match status" value="1"/>
</dbReference>
<dbReference type="SUPFAM" id="SSF48008">
    <property type="entry name" value="GntR ligand-binding domain-like"/>
    <property type="match status" value="1"/>
</dbReference>
<keyword evidence="3" id="KW-0804">Transcription</keyword>
<accession>A8S227</accession>
<dbReference type="InterPro" id="IPR036388">
    <property type="entry name" value="WH-like_DNA-bd_sf"/>
</dbReference>
<comment type="caution">
    <text evidence="5">The sequence shown here is derived from an EMBL/GenBank/DDBJ whole genome shotgun (WGS) entry which is preliminary data.</text>
</comment>
<dbReference type="InterPro" id="IPR036390">
    <property type="entry name" value="WH_DNA-bd_sf"/>
</dbReference>
<gene>
    <name evidence="5" type="ORF">CLOBOL_06253</name>
</gene>
<evidence type="ECO:0000256" key="3">
    <source>
        <dbReference type="ARBA" id="ARBA00023163"/>
    </source>
</evidence>
<keyword evidence="1" id="KW-0805">Transcription regulation</keyword>
<dbReference type="Gene3D" id="1.10.10.10">
    <property type="entry name" value="Winged helix-like DNA-binding domain superfamily/Winged helix DNA-binding domain"/>
    <property type="match status" value="1"/>
</dbReference>
<evidence type="ECO:0000259" key="4">
    <source>
        <dbReference type="PROSITE" id="PS50949"/>
    </source>
</evidence>
<dbReference type="Proteomes" id="UP000005396">
    <property type="component" value="Unassembled WGS sequence"/>
</dbReference>
<dbReference type="SMART" id="SM00345">
    <property type="entry name" value="HTH_GNTR"/>
    <property type="match status" value="1"/>
</dbReference>
<dbReference type="Gene3D" id="1.20.120.530">
    <property type="entry name" value="GntR ligand-binding domain-like"/>
    <property type="match status" value="1"/>
</dbReference>
<dbReference type="AlphaFoldDB" id="A8S227"/>
<dbReference type="EMBL" id="ABCC02000047">
    <property type="protein sequence ID" value="EDP13688.1"/>
    <property type="molecule type" value="Genomic_DNA"/>
</dbReference>
<keyword evidence="2" id="KW-0238">DNA-binding</keyword>
<reference evidence="5 6" key="1">
    <citation type="submission" date="2007-08" db="EMBL/GenBank/DDBJ databases">
        <authorList>
            <person name="Fulton L."/>
            <person name="Clifton S."/>
            <person name="Fulton B."/>
            <person name="Xu J."/>
            <person name="Minx P."/>
            <person name="Pepin K.H."/>
            <person name="Johnson M."/>
            <person name="Thiruvilangam P."/>
            <person name="Bhonagiri V."/>
            <person name="Nash W.E."/>
            <person name="Mardis E.R."/>
            <person name="Wilson R.K."/>
        </authorList>
    </citation>
    <scope>NUCLEOTIDE SEQUENCE [LARGE SCALE GENOMIC DNA]</scope>
    <source>
        <strain evidence="6">ATCC BAA-613 / DSM 15670 / CCUG 46953 / JCM 12243 / WAL 16351</strain>
    </source>
</reference>
<dbReference type="PaxDb" id="411902-CLOBOL_06253"/>
<dbReference type="InterPro" id="IPR008920">
    <property type="entry name" value="TF_FadR/GntR_C"/>
</dbReference>
<feature type="domain" description="HTH gntR-type" evidence="4">
    <location>
        <begin position="10"/>
        <end position="77"/>
    </location>
</feature>
<dbReference type="PROSITE" id="PS50949">
    <property type="entry name" value="HTH_GNTR"/>
    <property type="match status" value="1"/>
</dbReference>
<proteinExistence type="predicted"/>
<reference evidence="5 6" key="2">
    <citation type="submission" date="2007-09" db="EMBL/GenBank/DDBJ databases">
        <title>Draft genome sequence of Clostridium bolteae (ATCC BAA-613).</title>
        <authorList>
            <person name="Sudarsanam P."/>
            <person name="Ley R."/>
            <person name="Guruge J."/>
            <person name="Turnbaugh P.J."/>
            <person name="Mahowald M."/>
            <person name="Liep D."/>
            <person name="Gordon J."/>
        </authorList>
    </citation>
    <scope>NUCLEOTIDE SEQUENCE [LARGE SCALE GENOMIC DNA]</scope>
    <source>
        <strain evidence="6">ATCC BAA-613 / DSM 15670 / CCUG 46953 / JCM 12243 / WAL 16351</strain>
    </source>
</reference>
<sequence length="243" mass="28367">MTDITNTAGNDLKNYAYNILKERLINCTYAPGSILNEAHLTSEMKLSRTPVREAVSRLETEGFVKVIPKKGIHVTDILLSDVLQIFQIRTEFEPTILRLSASRLPKDELLYFIQRFENPDPDDTVMDRIRLDTAMHLFIIEHCGNRYMVDIMHRVYDISSRIIFFIHQNHAAVHDDSGENLEILRLLLDRDLETATEKMRVHMEHCRMAALNYFYTVPDGEAPVKTYRDKLYKKQETAPHPYR</sequence>
<dbReference type="PRINTS" id="PR00035">
    <property type="entry name" value="HTHGNTR"/>
</dbReference>
<dbReference type="PANTHER" id="PTHR43537">
    <property type="entry name" value="TRANSCRIPTIONAL REGULATOR, GNTR FAMILY"/>
    <property type="match status" value="1"/>
</dbReference>
<evidence type="ECO:0000256" key="2">
    <source>
        <dbReference type="ARBA" id="ARBA00023125"/>
    </source>
</evidence>
<dbReference type="Pfam" id="PF07729">
    <property type="entry name" value="FCD"/>
    <property type="match status" value="1"/>
</dbReference>
<organism evidence="5 6">
    <name type="scientific">Enterocloster bolteae (strain ATCC BAA-613 / DSM 15670 / CCUG 46953 / JCM 12243 / WAL 16351)</name>
    <name type="common">Clostridium bolteae</name>
    <dbReference type="NCBI Taxonomy" id="411902"/>
    <lineage>
        <taxon>Bacteria</taxon>
        <taxon>Bacillati</taxon>
        <taxon>Bacillota</taxon>
        <taxon>Clostridia</taxon>
        <taxon>Lachnospirales</taxon>
        <taxon>Lachnospiraceae</taxon>
        <taxon>Enterocloster</taxon>
    </lineage>
</organism>